<name>A0A2S1SIS2_9FLAO</name>
<dbReference type="PANTHER" id="PTHR46268">
    <property type="entry name" value="STRESS RESPONSE PROTEIN NHAX"/>
    <property type="match status" value="1"/>
</dbReference>
<keyword evidence="4" id="KW-1185">Reference proteome</keyword>
<comment type="similarity">
    <text evidence="1">Belongs to the universal stress protein A family.</text>
</comment>
<gene>
    <name evidence="3" type="ORF">HYN49_10435</name>
</gene>
<dbReference type="RefSeq" id="WP_108904063.1">
    <property type="nucleotide sequence ID" value="NZ_CP029187.1"/>
</dbReference>
<dbReference type="CDD" id="cd00293">
    <property type="entry name" value="USP-like"/>
    <property type="match status" value="1"/>
</dbReference>
<accession>A0A2S1SIS2</accession>
<proteinExistence type="inferred from homology"/>
<reference evidence="3 4" key="1">
    <citation type="submission" date="2018-05" db="EMBL/GenBank/DDBJ databases">
        <title>Genome sequencing of Flavobacterium sp. HYN0049.</title>
        <authorList>
            <person name="Yi H."/>
            <person name="Baek C."/>
        </authorList>
    </citation>
    <scope>NUCLEOTIDE SEQUENCE [LARGE SCALE GENOMIC DNA]</scope>
    <source>
        <strain evidence="3 4">HYN0049</strain>
    </source>
</reference>
<dbReference type="KEGG" id="fpal:HYN49_10435"/>
<organism evidence="3 4">
    <name type="scientific">Flavobacterium pallidum</name>
    <dbReference type="NCBI Taxonomy" id="2172098"/>
    <lineage>
        <taxon>Bacteria</taxon>
        <taxon>Pseudomonadati</taxon>
        <taxon>Bacteroidota</taxon>
        <taxon>Flavobacteriia</taxon>
        <taxon>Flavobacteriales</taxon>
        <taxon>Flavobacteriaceae</taxon>
        <taxon>Flavobacterium</taxon>
    </lineage>
</organism>
<dbReference type="Pfam" id="PF00582">
    <property type="entry name" value="Usp"/>
    <property type="match status" value="1"/>
</dbReference>
<evidence type="ECO:0000256" key="1">
    <source>
        <dbReference type="ARBA" id="ARBA00008791"/>
    </source>
</evidence>
<dbReference type="InterPro" id="IPR006016">
    <property type="entry name" value="UspA"/>
</dbReference>
<feature type="domain" description="UspA" evidence="2">
    <location>
        <begin position="1"/>
        <end position="139"/>
    </location>
</feature>
<dbReference type="OrthoDB" id="9788959at2"/>
<sequence length="277" mass="31041">MKKILFPTDFSESANNAFVYALNLANALKAEIITLHVYEFPILDSNYIEVPLYQAEVYESLELSNFENYKSQIPVLRQIAGANGMEHIPISNVLLEGDLVNNVAQLVKDENIDYVVMGTHGASGFNAFFFGTVTADIMTGTSAFVIGIPEESKFEAISKIGFATAYNEEDKTALRKLIPLADAFDAVIECLHVQTSSEEVTGHSEWKQAFANNNINFHTIESNTIEESIIDFTEVHRIQLFALLNHKHGFWESLFHTSLTKKLAFHLKVPLLALHEK</sequence>
<dbReference type="InterPro" id="IPR006015">
    <property type="entry name" value="Universal_stress_UspA"/>
</dbReference>
<dbReference type="EMBL" id="CP029187">
    <property type="protein sequence ID" value="AWI26285.1"/>
    <property type="molecule type" value="Genomic_DNA"/>
</dbReference>
<dbReference type="InterPro" id="IPR014729">
    <property type="entry name" value="Rossmann-like_a/b/a_fold"/>
</dbReference>
<evidence type="ECO:0000313" key="3">
    <source>
        <dbReference type="EMBL" id="AWI26285.1"/>
    </source>
</evidence>
<evidence type="ECO:0000259" key="2">
    <source>
        <dbReference type="Pfam" id="PF00582"/>
    </source>
</evidence>
<evidence type="ECO:0000313" key="4">
    <source>
        <dbReference type="Proteomes" id="UP000244937"/>
    </source>
</evidence>
<protein>
    <submittedName>
        <fullName evidence="3">Universal stress protein UspA</fullName>
    </submittedName>
</protein>
<dbReference type="Proteomes" id="UP000244937">
    <property type="component" value="Chromosome"/>
</dbReference>
<dbReference type="Gene3D" id="3.40.50.620">
    <property type="entry name" value="HUPs"/>
    <property type="match status" value="2"/>
</dbReference>
<dbReference type="PANTHER" id="PTHR46268:SF6">
    <property type="entry name" value="UNIVERSAL STRESS PROTEIN UP12"/>
    <property type="match status" value="1"/>
</dbReference>
<dbReference type="AlphaFoldDB" id="A0A2S1SIS2"/>
<dbReference type="PRINTS" id="PR01438">
    <property type="entry name" value="UNVRSLSTRESS"/>
</dbReference>
<dbReference type="SUPFAM" id="SSF52402">
    <property type="entry name" value="Adenine nucleotide alpha hydrolases-like"/>
    <property type="match status" value="2"/>
</dbReference>